<dbReference type="AlphaFoldDB" id="A0A0E9UHM9"/>
<reference evidence="1" key="1">
    <citation type="submission" date="2014-11" db="EMBL/GenBank/DDBJ databases">
        <authorList>
            <person name="Amaro Gonzalez C."/>
        </authorList>
    </citation>
    <scope>NUCLEOTIDE SEQUENCE</scope>
</reference>
<reference evidence="1" key="2">
    <citation type="journal article" date="2015" name="Fish Shellfish Immunol.">
        <title>Early steps in the European eel (Anguilla anguilla)-Vibrio vulnificus interaction in the gills: Role of the RtxA13 toxin.</title>
        <authorList>
            <person name="Callol A."/>
            <person name="Pajuelo D."/>
            <person name="Ebbesson L."/>
            <person name="Teles M."/>
            <person name="MacKenzie S."/>
            <person name="Amaro C."/>
        </authorList>
    </citation>
    <scope>NUCLEOTIDE SEQUENCE</scope>
</reference>
<evidence type="ECO:0000313" key="1">
    <source>
        <dbReference type="EMBL" id="JAH64740.1"/>
    </source>
</evidence>
<dbReference type="EMBL" id="GBXM01043837">
    <property type="protein sequence ID" value="JAH64740.1"/>
    <property type="molecule type" value="Transcribed_RNA"/>
</dbReference>
<sequence length="23" mass="2438">MAVLVLKGLLQKASEHCAVINLS</sequence>
<name>A0A0E9UHM9_ANGAN</name>
<organism evidence="1">
    <name type="scientific">Anguilla anguilla</name>
    <name type="common">European freshwater eel</name>
    <name type="synonym">Muraena anguilla</name>
    <dbReference type="NCBI Taxonomy" id="7936"/>
    <lineage>
        <taxon>Eukaryota</taxon>
        <taxon>Metazoa</taxon>
        <taxon>Chordata</taxon>
        <taxon>Craniata</taxon>
        <taxon>Vertebrata</taxon>
        <taxon>Euteleostomi</taxon>
        <taxon>Actinopterygii</taxon>
        <taxon>Neopterygii</taxon>
        <taxon>Teleostei</taxon>
        <taxon>Anguilliformes</taxon>
        <taxon>Anguillidae</taxon>
        <taxon>Anguilla</taxon>
    </lineage>
</organism>
<accession>A0A0E9UHM9</accession>
<protein>
    <submittedName>
        <fullName evidence="1">Uncharacterized protein</fullName>
    </submittedName>
</protein>
<proteinExistence type="predicted"/>